<feature type="region of interest" description="Disordered" evidence="5">
    <location>
        <begin position="1"/>
        <end position="32"/>
    </location>
</feature>
<dbReference type="Gene3D" id="3.60.130.10">
    <property type="entry name" value="Clavaminate synthase-like"/>
    <property type="match status" value="1"/>
</dbReference>
<comment type="pathway">
    <text evidence="2">Amine and polyamine biosynthesis; carnitine biosynthesis.</text>
</comment>
<dbReference type="InterPro" id="IPR050411">
    <property type="entry name" value="AlphaKG_dependent_hydroxylases"/>
</dbReference>
<feature type="domain" description="TauD/TfdA-like" evidence="6">
    <location>
        <begin position="58"/>
        <end position="333"/>
    </location>
</feature>
<keyword evidence="8" id="KW-1185">Reference proteome</keyword>
<evidence type="ECO:0000256" key="1">
    <source>
        <dbReference type="ARBA" id="ARBA00001961"/>
    </source>
</evidence>
<dbReference type="GO" id="GO:0016491">
    <property type="term" value="F:oxidoreductase activity"/>
    <property type="evidence" value="ECO:0007669"/>
    <property type="project" value="UniProtKB-KW"/>
</dbReference>
<evidence type="ECO:0000313" key="7">
    <source>
        <dbReference type="EMBL" id="GMI19709.1"/>
    </source>
</evidence>
<gene>
    <name evidence="7" type="ORF">TrRE_jg9771</name>
</gene>
<comment type="caution">
    <text evidence="7">The sequence shown here is derived from an EMBL/GenBank/DDBJ whole genome shotgun (WGS) entry which is preliminary data.</text>
</comment>
<protein>
    <recommendedName>
        <fullName evidence="6">TauD/TfdA-like domain-containing protein</fullName>
    </recommendedName>
</protein>
<dbReference type="EMBL" id="BRXZ01008011">
    <property type="protein sequence ID" value="GMI19709.1"/>
    <property type="molecule type" value="Genomic_DNA"/>
</dbReference>
<proteinExistence type="predicted"/>
<evidence type="ECO:0000256" key="2">
    <source>
        <dbReference type="ARBA" id="ARBA00005022"/>
    </source>
</evidence>
<evidence type="ECO:0000259" key="6">
    <source>
        <dbReference type="Pfam" id="PF02668"/>
    </source>
</evidence>
<evidence type="ECO:0000313" key="8">
    <source>
        <dbReference type="Proteomes" id="UP001165082"/>
    </source>
</evidence>
<dbReference type="GO" id="GO:0045329">
    <property type="term" value="P:carnitine biosynthetic process"/>
    <property type="evidence" value="ECO:0007669"/>
    <property type="project" value="UniProtKB-KW"/>
</dbReference>
<dbReference type="Proteomes" id="UP001165082">
    <property type="component" value="Unassembled WGS sequence"/>
</dbReference>
<reference evidence="7" key="1">
    <citation type="submission" date="2022-07" db="EMBL/GenBank/DDBJ databases">
        <title>Genome analysis of Parmales, a sister group of diatoms, reveals the evolutionary specialization of diatoms from phago-mixotrophs to photoautotrophs.</title>
        <authorList>
            <person name="Ban H."/>
            <person name="Sato S."/>
            <person name="Yoshikawa S."/>
            <person name="Kazumasa Y."/>
            <person name="Nakamura Y."/>
            <person name="Ichinomiya M."/>
            <person name="Saitoh K."/>
            <person name="Sato N."/>
            <person name="Blanc-Mathieu R."/>
            <person name="Endo H."/>
            <person name="Kuwata A."/>
            <person name="Ogata H."/>
        </authorList>
    </citation>
    <scope>NUCLEOTIDE SEQUENCE</scope>
</reference>
<sequence length="350" mass="38621">MGRSPPPPLSLTPSYISNLEQTSSLGGTPSSGTYSPPPLVHWGSSLDLRSPPVSFRYSDIVSSPSCNDRALVQLYKHGILRVHGAPTDREGQWELAECFSGGGKDKREERDRSIYHSNSGPMKTLYGSTWSTSTTSTLQGASTSVADSAYTSDSLPLHTDMTYFHSPPGLQIFTMDTPAPNSGGSSVYRDGFHAALTLWEEDPQAFSILSSTNFTYRYLDEDQGWHLEASGPIIDVDTTRVNPDGKPVLKGVRHNDLDRIGFLPPLHPPSPPPEFYAEVDRALSKWDAAVHGPGRVRVHLREGEAVIVNNNRVMHARERFTLKGGERSVVGCYVSREDIESRWRYAMTTK</sequence>
<dbReference type="PANTHER" id="PTHR10696">
    <property type="entry name" value="GAMMA-BUTYROBETAINE HYDROXYLASE-RELATED"/>
    <property type="match status" value="1"/>
</dbReference>
<dbReference type="InterPro" id="IPR003819">
    <property type="entry name" value="TauD/TfdA-like"/>
</dbReference>
<comment type="cofactor">
    <cofactor evidence="1">
        <name>L-ascorbate</name>
        <dbReference type="ChEBI" id="CHEBI:38290"/>
    </cofactor>
</comment>
<dbReference type="PANTHER" id="PTHR10696:SF51">
    <property type="entry name" value="TRIMETHYLLYSINE DIOXYGENASE, MITOCHONDRIAL"/>
    <property type="match status" value="1"/>
</dbReference>
<organism evidence="7 8">
    <name type="scientific">Triparma retinervis</name>
    <dbReference type="NCBI Taxonomy" id="2557542"/>
    <lineage>
        <taxon>Eukaryota</taxon>
        <taxon>Sar</taxon>
        <taxon>Stramenopiles</taxon>
        <taxon>Ochrophyta</taxon>
        <taxon>Bolidophyceae</taxon>
        <taxon>Parmales</taxon>
        <taxon>Triparmaceae</taxon>
        <taxon>Triparma</taxon>
    </lineage>
</organism>
<evidence type="ECO:0000256" key="3">
    <source>
        <dbReference type="ARBA" id="ARBA00022873"/>
    </source>
</evidence>
<evidence type="ECO:0000256" key="4">
    <source>
        <dbReference type="ARBA" id="ARBA00023002"/>
    </source>
</evidence>
<dbReference type="InterPro" id="IPR042098">
    <property type="entry name" value="TauD-like_sf"/>
</dbReference>
<feature type="compositionally biased region" description="Pro residues" evidence="5">
    <location>
        <begin position="1"/>
        <end position="10"/>
    </location>
</feature>
<keyword evidence="3" id="KW-0124">Carnitine biosynthesis</keyword>
<evidence type="ECO:0000256" key="5">
    <source>
        <dbReference type="SAM" id="MobiDB-lite"/>
    </source>
</evidence>
<accession>A0A9W7FVZ9</accession>
<dbReference type="AlphaFoldDB" id="A0A9W7FVZ9"/>
<dbReference type="SUPFAM" id="SSF51197">
    <property type="entry name" value="Clavaminate synthase-like"/>
    <property type="match status" value="1"/>
</dbReference>
<dbReference type="Pfam" id="PF02668">
    <property type="entry name" value="TauD"/>
    <property type="match status" value="1"/>
</dbReference>
<name>A0A9W7FVZ9_9STRA</name>
<dbReference type="OrthoDB" id="408743at2759"/>
<keyword evidence="4" id="KW-0560">Oxidoreductase</keyword>
<dbReference type="GO" id="GO:0005739">
    <property type="term" value="C:mitochondrion"/>
    <property type="evidence" value="ECO:0007669"/>
    <property type="project" value="TreeGrafter"/>
</dbReference>
<feature type="compositionally biased region" description="Low complexity" evidence="5">
    <location>
        <begin position="22"/>
        <end position="32"/>
    </location>
</feature>